<evidence type="ECO:0000256" key="9">
    <source>
        <dbReference type="ARBA" id="ARBA00023004"/>
    </source>
</evidence>
<dbReference type="SUPFAM" id="SSF53850">
    <property type="entry name" value="Periplasmic binding protein-like II"/>
    <property type="match status" value="1"/>
</dbReference>
<dbReference type="PROSITE" id="PS51257">
    <property type="entry name" value="PROKAR_LIPOPROTEIN"/>
    <property type="match status" value="1"/>
</dbReference>
<evidence type="ECO:0000313" key="15">
    <source>
        <dbReference type="Proteomes" id="UP000183810"/>
    </source>
</evidence>
<dbReference type="Gene3D" id="3.40.190.10">
    <property type="entry name" value="Periplasmic binding protein-like II"/>
    <property type="match status" value="2"/>
</dbReference>
<keyword evidence="5" id="KW-0808">Transferase</keyword>
<evidence type="ECO:0000256" key="12">
    <source>
        <dbReference type="SAM" id="SignalP"/>
    </source>
</evidence>
<dbReference type="GO" id="GO:0009228">
    <property type="term" value="P:thiamine biosynthetic process"/>
    <property type="evidence" value="ECO:0007669"/>
    <property type="project" value="UniProtKB-KW"/>
</dbReference>
<dbReference type="AlphaFoldDB" id="A0A1J0VXP7"/>
<dbReference type="RefSeq" id="WP_071929953.1">
    <property type="nucleotide sequence ID" value="NZ_CP018082.1"/>
</dbReference>
<evidence type="ECO:0000256" key="7">
    <source>
        <dbReference type="ARBA" id="ARBA00022898"/>
    </source>
</evidence>
<evidence type="ECO:0000313" key="14">
    <source>
        <dbReference type="EMBL" id="APE36770.1"/>
    </source>
</evidence>
<feature type="domain" description="SsuA/THI5-like" evidence="13">
    <location>
        <begin position="47"/>
        <end position="256"/>
    </location>
</feature>
<dbReference type="KEGG" id="nsl:BOX37_25750"/>
<reference evidence="14" key="1">
    <citation type="submission" date="2016-11" db="EMBL/GenBank/DDBJ databases">
        <authorList>
            <person name="Jaros S."/>
            <person name="Januszkiewicz K."/>
            <person name="Wedrychowicz H."/>
        </authorList>
    </citation>
    <scope>NUCLEOTIDE SEQUENCE [LARGE SCALE GENOMIC DNA]</scope>
    <source>
        <strain evidence="14">Y48</strain>
    </source>
</reference>
<dbReference type="InterPro" id="IPR006311">
    <property type="entry name" value="TAT_signal"/>
</dbReference>
<evidence type="ECO:0000256" key="1">
    <source>
        <dbReference type="ARBA" id="ARBA00003469"/>
    </source>
</evidence>
<keyword evidence="12" id="KW-0732">Signal</keyword>
<comment type="catalytic activity">
    <reaction evidence="11">
        <text>N(6)-(pyridoxal phosphate)-L-lysyl-[4-amino-5-hydroxymethyl-2-methylpyrimidine phosphate synthase] + L-histidyl-[4-amino-5-hydroxymethyl-2-methylpyrimidine phosphate synthase] + 2 Fe(3+) + 4 H2O = L-lysyl-[4-amino-5-hydroxymethyl-2-methylpyrimidine phosphate synthase] + (2S)-2-amino-5-hydroxy-4-oxopentanoyl-[4-amino-5-hydroxymethyl-2-methylpyrimidine phosphate synthase] + 4-amino-2-methyl-5-(phosphooxymethyl)pyrimidine + 3-oxopropanoate + 2 Fe(2+) + 2 H(+)</text>
        <dbReference type="Rhea" id="RHEA:65756"/>
        <dbReference type="Rhea" id="RHEA-COMP:16892"/>
        <dbReference type="Rhea" id="RHEA-COMP:16893"/>
        <dbReference type="Rhea" id="RHEA-COMP:16894"/>
        <dbReference type="Rhea" id="RHEA-COMP:16895"/>
        <dbReference type="ChEBI" id="CHEBI:15377"/>
        <dbReference type="ChEBI" id="CHEBI:15378"/>
        <dbReference type="ChEBI" id="CHEBI:29033"/>
        <dbReference type="ChEBI" id="CHEBI:29034"/>
        <dbReference type="ChEBI" id="CHEBI:29969"/>
        <dbReference type="ChEBI" id="CHEBI:29979"/>
        <dbReference type="ChEBI" id="CHEBI:33190"/>
        <dbReference type="ChEBI" id="CHEBI:58354"/>
        <dbReference type="ChEBI" id="CHEBI:143915"/>
        <dbReference type="ChEBI" id="CHEBI:157692"/>
    </reaction>
    <physiologicalReaction direction="left-to-right" evidence="11">
        <dbReference type="Rhea" id="RHEA:65757"/>
    </physiologicalReaction>
</comment>
<dbReference type="GO" id="GO:0046872">
    <property type="term" value="F:metal ion binding"/>
    <property type="evidence" value="ECO:0007669"/>
    <property type="project" value="UniProtKB-KW"/>
</dbReference>
<evidence type="ECO:0000256" key="3">
    <source>
        <dbReference type="ARBA" id="ARBA00009406"/>
    </source>
</evidence>
<feature type="signal peptide" evidence="12">
    <location>
        <begin position="1"/>
        <end position="22"/>
    </location>
</feature>
<evidence type="ECO:0000259" key="13">
    <source>
        <dbReference type="Pfam" id="PF09084"/>
    </source>
</evidence>
<protein>
    <recommendedName>
        <fullName evidence="10">Thiamine pyrimidine synthase</fullName>
    </recommendedName>
</protein>
<evidence type="ECO:0000256" key="2">
    <source>
        <dbReference type="ARBA" id="ARBA00004948"/>
    </source>
</evidence>
<comment type="function">
    <text evidence="1">Responsible for the formation of the pyrimidine heterocycle in the thiamine biosynthesis pathway. Catalyzes the formation of hydroxymethylpyrimidine phosphate (HMP-P) from histidine and pyridoxal phosphate (PLP). The protein uses PLP and the active site histidine to form HMP-P, generating an inactive enzyme. The enzyme can only undergo a single turnover, which suggests it is a suicide enzyme.</text>
</comment>
<proteinExistence type="inferred from homology"/>
<evidence type="ECO:0000256" key="5">
    <source>
        <dbReference type="ARBA" id="ARBA00022679"/>
    </source>
</evidence>
<dbReference type="Proteomes" id="UP000183810">
    <property type="component" value="Chromosome"/>
</dbReference>
<evidence type="ECO:0000256" key="8">
    <source>
        <dbReference type="ARBA" id="ARBA00022977"/>
    </source>
</evidence>
<evidence type="ECO:0000256" key="6">
    <source>
        <dbReference type="ARBA" id="ARBA00022723"/>
    </source>
</evidence>
<keyword evidence="9" id="KW-0408">Iron</keyword>
<comment type="pathway">
    <text evidence="2">Cofactor biosynthesis; thiamine diphosphate biosynthesis.</text>
</comment>
<dbReference type="Pfam" id="PF09084">
    <property type="entry name" value="NMT1"/>
    <property type="match status" value="1"/>
</dbReference>
<evidence type="ECO:0000256" key="10">
    <source>
        <dbReference type="ARBA" id="ARBA00033171"/>
    </source>
</evidence>
<dbReference type="InterPro" id="IPR015168">
    <property type="entry name" value="SsuA/THI5"/>
</dbReference>
<keyword evidence="8" id="KW-0784">Thiamine biosynthesis</keyword>
<dbReference type="GO" id="GO:0016740">
    <property type="term" value="F:transferase activity"/>
    <property type="evidence" value="ECO:0007669"/>
    <property type="project" value="UniProtKB-KW"/>
</dbReference>
<comment type="subunit">
    <text evidence="4">Homodimer.</text>
</comment>
<dbReference type="InterPro" id="IPR027939">
    <property type="entry name" value="NMT1/THI5"/>
</dbReference>
<dbReference type="PANTHER" id="PTHR31528">
    <property type="entry name" value="4-AMINO-5-HYDROXYMETHYL-2-METHYLPYRIMIDINE PHOSPHATE SYNTHASE THI11-RELATED"/>
    <property type="match status" value="1"/>
</dbReference>
<dbReference type="OrthoDB" id="174578at2"/>
<dbReference type="PANTHER" id="PTHR31528:SF1">
    <property type="entry name" value="4-AMINO-5-HYDROXYMETHYL-2-METHYLPYRIMIDINE PHOSPHATE SYNTHASE THI11-RELATED"/>
    <property type="match status" value="1"/>
</dbReference>
<comment type="similarity">
    <text evidence="3">Belongs to the NMT1/THI5 family.</text>
</comment>
<dbReference type="EMBL" id="CP018082">
    <property type="protein sequence ID" value="APE36770.1"/>
    <property type="molecule type" value="Genomic_DNA"/>
</dbReference>
<keyword evidence="7" id="KW-0663">Pyridoxal phosphate</keyword>
<name>A0A1J0VXP7_9NOCA</name>
<sequence>MQLTRRHALRLTGCAGVAAGLAACSPAPSRTASTGDSVAMQLGWIKNVQFAGEYLAIENGHYAAAGLTVDLLAGGAAGTSTEAGIDTGKVWVGTSTPQKVAAAIEQGVPVRVIGATLATSPACITSPESAPLRTPKDLVGKRVGVADHNLPTFEALLVANGVDPSAVKVIPVQFDPSPLVNGEVDAWSGFTTNEPVSLRAKGFPTYSFLYGDFGLRMCAQVFVVSEQTLSADRGRCKAFLTAEIKGWKDALADPDRGVALTVSKYGADQKLDTAHQRALLDATLPLIQTPDTLRDGLFTLSPSLIADTVTSLGRTGSGVTAAELFDTSVLSEVYAENPALR</sequence>
<evidence type="ECO:0000256" key="11">
    <source>
        <dbReference type="ARBA" id="ARBA00048179"/>
    </source>
</evidence>
<keyword evidence="6" id="KW-0479">Metal-binding</keyword>
<organism evidence="14 15">
    <name type="scientific">Nocardia mangyaensis</name>
    <dbReference type="NCBI Taxonomy" id="2213200"/>
    <lineage>
        <taxon>Bacteria</taxon>
        <taxon>Bacillati</taxon>
        <taxon>Actinomycetota</taxon>
        <taxon>Actinomycetes</taxon>
        <taxon>Mycobacteriales</taxon>
        <taxon>Nocardiaceae</taxon>
        <taxon>Nocardia</taxon>
    </lineage>
</organism>
<evidence type="ECO:0000256" key="4">
    <source>
        <dbReference type="ARBA" id="ARBA00011738"/>
    </source>
</evidence>
<accession>A0A1J0VXP7</accession>
<feature type="chain" id="PRO_5039587313" description="Thiamine pyrimidine synthase" evidence="12">
    <location>
        <begin position="23"/>
        <end position="341"/>
    </location>
</feature>
<dbReference type="PROSITE" id="PS51318">
    <property type="entry name" value="TAT"/>
    <property type="match status" value="1"/>
</dbReference>
<keyword evidence="15" id="KW-1185">Reference proteome</keyword>
<gene>
    <name evidence="14" type="ORF">BOX37_25750</name>
</gene>